<evidence type="ECO:0000256" key="2">
    <source>
        <dbReference type="SAM" id="Phobius"/>
    </source>
</evidence>
<keyword evidence="2" id="KW-0812">Transmembrane</keyword>
<feature type="coiled-coil region" evidence="1">
    <location>
        <begin position="47"/>
        <end position="102"/>
    </location>
</feature>
<sequence>MRAILQKIEEFLSKRTLRERILVAIFLFISCFGAVFAMSFAKIQESFNQAKAKTFAMEEELAKLQEKQGIPILDNVRLKQEIKELESLIKEQNQKKERLQGKFQNFFVLKKLGSELESFFIAREVDKFLVSGSGDFESIFLFLREAEALQTFLTESFLVYPNQQRLDFFMTLKALQDEK</sequence>
<evidence type="ECO:0008006" key="5">
    <source>
        <dbReference type="Google" id="ProtNLM"/>
    </source>
</evidence>
<evidence type="ECO:0000256" key="1">
    <source>
        <dbReference type="SAM" id="Coils"/>
    </source>
</evidence>
<comment type="caution">
    <text evidence="3">The sequence shown here is derived from an EMBL/GenBank/DDBJ whole genome shotgun (WGS) entry which is preliminary data.</text>
</comment>
<feature type="transmembrane region" description="Helical" evidence="2">
    <location>
        <begin position="21"/>
        <end position="41"/>
    </location>
</feature>
<organism evidence="3 4">
    <name type="scientific">Helicobacter colisuis</name>
    <dbReference type="NCBI Taxonomy" id="2949739"/>
    <lineage>
        <taxon>Bacteria</taxon>
        <taxon>Pseudomonadati</taxon>
        <taxon>Campylobacterota</taxon>
        <taxon>Epsilonproteobacteria</taxon>
        <taxon>Campylobacterales</taxon>
        <taxon>Helicobacteraceae</taxon>
        <taxon>Helicobacter</taxon>
    </lineage>
</organism>
<keyword evidence="2" id="KW-0472">Membrane</keyword>
<dbReference type="RefSeq" id="WP_250604823.1">
    <property type="nucleotide sequence ID" value="NZ_JAMOKX010000006.1"/>
</dbReference>
<protein>
    <recommendedName>
        <fullName evidence="5">Periplasmic protein</fullName>
    </recommendedName>
</protein>
<name>A0ABT0TVL8_9HELI</name>
<proteinExistence type="predicted"/>
<evidence type="ECO:0000313" key="3">
    <source>
        <dbReference type="EMBL" id="MCL9819970.1"/>
    </source>
</evidence>
<dbReference type="Proteomes" id="UP001057522">
    <property type="component" value="Unassembled WGS sequence"/>
</dbReference>
<evidence type="ECO:0000313" key="4">
    <source>
        <dbReference type="Proteomes" id="UP001057522"/>
    </source>
</evidence>
<dbReference type="EMBL" id="JAMOKX010000006">
    <property type="protein sequence ID" value="MCL9819970.1"/>
    <property type="molecule type" value="Genomic_DNA"/>
</dbReference>
<keyword evidence="2" id="KW-1133">Transmembrane helix</keyword>
<dbReference type="PROSITE" id="PS51257">
    <property type="entry name" value="PROKAR_LIPOPROTEIN"/>
    <property type="match status" value="1"/>
</dbReference>
<reference evidence="3" key="1">
    <citation type="submission" date="2022-06" db="EMBL/GenBank/DDBJ databases">
        <title>Helicobacter colisuis sp. nov.</title>
        <authorList>
            <person name="Papic B."/>
            <person name="Gruntar I."/>
        </authorList>
    </citation>
    <scope>NUCLEOTIDE SEQUENCE</scope>
    <source>
        <strain evidence="3">11154-15</strain>
    </source>
</reference>
<keyword evidence="4" id="KW-1185">Reference proteome</keyword>
<gene>
    <name evidence="3" type="ORF">NCR95_07320</name>
</gene>
<accession>A0ABT0TVL8</accession>
<keyword evidence="1" id="KW-0175">Coiled coil</keyword>